<evidence type="ECO:0000256" key="1">
    <source>
        <dbReference type="SAM" id="Phobius"/>
    </source>
</evidence>
<protein>
    <submittedName>
        <fullName evidence="2">Uncharacterized protein</fullName>
    </submittedName>
</protein>
<organism evidence="2">
    <name type="scientific">marine sediment metagenome</name>
    <dbReference type="NCBI Taxonomy" id="412755"/>
    <lineage>
        <taxon>unclassified sequences</taxon>
        <taxon>metagenomes</taxon>
        <taxon>ecological metagenomes</taxon>
    </lineage>
</organism>
<name>A0A0F9T3N5_9ZZZZ</name>
<dbReference type="AlphaFoldDB" id="A0A0F9T3N5"/>
<proteinExistence type="predicted"/>
<dbReference type="EMBL" id="LAZR01001988">
    <property type="protein sequence ID" value="KKN36118.1"/>
    <property type="molecule type" value="Genomic_DNA"/>
</dbReference>
<comment type="caution">
    <text evidence="2">The sequence shown here is derived from an EMBL/GenBank/DDBJ whole genome shotgun (WGS) entry which is preliminary data.</text>
</comment>
<reference evidence="2" key="1">
    <citation type="journal article" date="2015" name="Nature">
        <title>Complex archaea that bridge the gap between prokaryotes and eukaryotes.</title>
        <authorList>
            <person name="Spang A."/>
            <person name="Saw J.H."/>
            <person name="Jorgensen S.L."/>
            <person name="Zaremba-Niedzwiedzka K."/>
            <person name="Martijn J."/>
            <person name="Lind A.E."/>
            <person name="van Eijk R."/>
            <person name="Schleper C."/>
            <person name="Guy L."/>
            <person name="Ettema T.J."/>
        </authorList>
    </citation>
    <scope>NUCLEOTIDE SEQUENCE</scope>
</reference>
<sequence length="42" mass="4441">MTTYNTVKAIVKRSQDTLLQDAAGAAALVVMLVVGLHLPSLM</sequence>
<accession>A0A0F9T3N5</accession>
<gene>
    <name evidence="2" type="ORF">LCGC14_0776930</name>
</gene>
<evidence type="ECO:0000313" key="2">
    <source>
        <dbReference type="EMBL" id="KKN36118.1"/>
    </source>
</evidence>
<keyword evidence="1" id="KW-0812">Transmembrane</keyword>
<keyword evidence="1" id="KW-1133">Transmembrane helix</keyword>
<feature type="transmembrane region" description="Helical" evidence="1">
    <location>
        <begin position="18"/>
        <end position="38"/>
    </location>
</feature>
<keyword evidence="1" id="KW-0472">Membrane</keyword>